<dbReference type="InterPro" id="IPR011008">
    <property type="entry name" value="Dimeric_a/b-barrel"/>
</dbReference>
<feature type="domain" description="ABM" evidence="1">
    <location>
        <begin position="8"/>
        <end position="98"/>
    </location>
</feature>
<dbReference type="GO" id="GO:0004497">
    <property type="term" value="F:monooxygenase activity"/>
    <property type="evidence" value="ECO:0007669"/>
    <property type="project" value="UniProtKB-KW"/>
</dbReference>
<dbReference type="EMBL" id="JAQMHB010000001">
    <property type="protein sequence ID" value="MDS9991521.1"/>
    <property type="molecule type" value="Genomic_DNA"/>
</dbReference>
<keyword evidence="2" id="KW-0503">Monooxygenase</keyword>
<proteinExistence type="predicted"/>
<protein>
    <submittedName>
        <fullName evidence="2">Antibiotic biosynthesis monooxygenase</fullName>
    </submittedName>
</protein>
<accession>A0ABU2I037</accession>
<organism evidence="2 3">
    <name type="scientific">Xanthomonas hawaiiensis</name>
    <dbReference type="NCBI Taxonomy" id="3003247"/>
    <lineage>
        <taxon>Bacteria</taxon>
        <taxon>Pseudomonadati</taxon>
        <taxon>Pseudomonadota</taxon>
        <taxon>Gammaproteobacteria</taxon>
        <taxon>Lysobacterales</taxon>
        <taxon>Lysobacteraceae</taxon>
        <taxon>Xanthomonas</taxon>
    </lineage>
</organism>
<dbReference type="RefSeq" id="WP_209032535.1">
    <property type="nucleotide sequence ID" value="NZ_CP115873.1"/>
</dbReference>
<comment type="caution">
    <text evidence="2">The sequence shown here is derived from an EMBL/GenBank/DDBJ whole genome shotgun (WGS) entry which is preliminary data.</text>
</comment>
<evidence type="ECO:0000259" key="1">
    <source>
        <dbReference type="PROSITE" id="PS51725"/>
    </source>
</evidence>
<dbReference type="Proteomes" id="UP001260534">
    <property type="component" value="Unassembled WGS sequence"/>
</dbReference>
<dbReference type="Pfam" id="PF03992">
    <property type="entry name" value="ABM"/>
    <property type="match status" value="1"/>
</dbReference>
<dbReference type="InterPro" id="IPR007138">
    <property type="entry name" value="ABM_dom"/>
</dbReference>
<sequence length="104" mass="12286">MSARTPPETYVITFHVKRDQVGRFRALLDPVLDAMRHEQTFVRAALHVDPERPNVFQLHETWSDRGDVLNVQLHRHYRREWHAALDDLLVAPRQIAIWTVLRAD</sequence>
<keyword evidence="2" id="KW-0560">Oxidoreductase</keyword>
<reference evidence="2 3" key="1">
    <citation type="submission" date="2023-01" db="EMBL/GenBank/DDBJ databases">
        <title>Xanthomonas hawaiianensis sp. nov. isolated from Araceae family in Hawaii.</title>
        <authorList>
            <person name="Chunag S.-C."/>
            <person name="Dobhal S."/>
            <person name="Alvarez A."/>
            <person name="Arif M."/>
        </authorList>
    </citation>
    <scope>NUCLEOTIDE SEQUENCE [LARGE SCALE GENOMIC DNA]</scope>
    <source>
        <strain evidence="2 3">A2111</strain>
    </source>
</reference>
<keyword evidence="3" id="KW-1185">Reference proteome</keyword>
<dbReference type="Gene3D" id="3.30.70.100">
    <property type="match status" value="1"/>
</dbReference>
<dbReference type="PROSITE" id="PS51725">
    <property type="entry name" value="ABM"/>
    <property type="match status" value="1"/>
</dbReference>
<gene>
    <name evidence="2" type="ORF">PNQ69_01950</name>
</gene>
<evidence type="ECO:0000313" key="3">
    <source>
        <dbReference type="Proteomes" id="UP001260534"/>
    </source>
</evidence>
<name>A0ABU2I037_9XANT</name>
<dbReference type="SUPFAM" id="SSF54909">
    <property type="entry name" value="Dimeric alpha+beta barrel"/>
    <property type="match status" value="1"/>
</dbReference>
<evidence type="ECO:0000313" key="2">
    <source>
        <dbReference type="EMBL" id="MDS9991521.1"/>
    </source>
</evidence>